<dbReference type="RefSeq" id="XP_025421294.1">
    <property type="nucleotide sequence ID" value="XM_025565509.1"/>
</dbReference>
<evidence type="ECO:0000256" key="3">
    <source>
        <dbReference type="ARBA" id="ARBA00022801"/>
    </source>
</evidence>
<protein>
    <submittedName>
        <fullName evidence="8">Myrosinase 1-like</fullName>
    </submittedName>
</protein>
<evidence type="ECO:0000256" key="4">
    <source>
        <dbReference type="ARBA" id="ARBA00023180"/>
    </source>
</evidence>
<dbReference type="GO" id="GO:0008422">
    <property type="term" value="F:beta-glucosidase activity"/>
    <property type="evidence" value="ECO:0007669"/>
    <property type="project" value="TreeGrafter"/>
</dbReference>
<evidence type="ECO:0000313" key="7">
    <source>
        <dbReference type="Proteomes" id="UP000694846"/>
    </source>
</evidence>
<evidence type="ECO:0000256" key="5">
    <source>
        <dbReference type="ARBA" id="ARBA00023295"/>
    </source>
</evidence>
<dbReference type="InterPro" id="IPR001360">
    <property type="entry name" value="Glyco_hydro_1"/>
</dbReference>
<gene>
    <name evidence="8" type="primary">LOC112691327</name>
</gene>
<dbReference type="Proteomes" id="UP000694846">
    <property type="component" value="Unplaced"/>
</dbReference>
<dbReference type="Gene3D" id="3.20.20.80">
    <property type="entry name" value="Glycosidases"/>
    <property type="match status" value="1"/>
</dbReference>
<dbReference type="OrthoDB" id="65569at2759"/>
<dbReference type="PROSITE" id="PS00653">
    <property type="entry name" value="GLYCOSYL_HYDROL_F1_2"/>
    <property type="match status" value="1"/>
</dbReference>
<dbReference type="FunFam" id="3.20.20.80:FF:000013">
    <property type="entry name" value="lactase-phlorizin hydrolase"/>
    <property type="match status" value="1"/>
</dbReference>
<dbReference type="GeneID" id="112691327"/>
<organism evidence="7 8">
    <name type="scientific">Sipha flava</name>
    <name type="common">yellow sugarcane aphid</name>
    <dbReference type="NCBI Taxonomy" id="143950"/>
    <lineage>
        <taxon>Eukaryota</taxon>
        <taxon>Metazoa</taxon>
        <taxon>Ecdysozoa</taxon>
        <taxon>Arthropoda</taxon>
        <taxon>Hexapoda</taxon>
        <taxon>Insecta</taxon>
        <taxon>Pterygota</taxon>
        <taxon>Neoptera</taxon>
        <taxon>Paraneoptera</taxon>
        <taxon>Hemiptera</taxon>
        <taxon>Sternorrhyncha</taxon>
        <taxon>Aphidomorpha</taxon>
        <taxon>Aphidoidea</taxon>
        <taxon>Aphididae</taxon>
        <taxon>Sipha</taxon>
    </lineage>
</organism>
<proteinExistence type="inferred from homology"/>
<keyword evidence="4" id="KW-0325">Glycoprotein</keyword>
<name>A0A8B8GDJ2_9HEMI</name>
<evidence type="ECO:0000256" key="6">
    <source>
        <dbReference type="RuleBase" id="RU003690"/>
    </source>
</evidence>
<dbReference type="Pfam" id="PF00232">
    <property type="entry name" value="Glyco_hydro_1"/>
    <property type="match status" value="1"/>
</dbReference>
<dbReference type="InterPro" id="IPR017853">
    <property type="entry name" value="GH"/>
</dbReference>
<comment type="similarity">
    <text evidence="1 6">Belongs to the glycosyl hydrolase 1 family.</text>
</comment>
<sequence length="477" mass="55393">MDYKFPSEFMFGASTASYQIEGAWNENGKGENIWDHLVHNRPELIKDKTNGDIACDSYHKYKEDIALAKHLNLKFYRFSISWARIVPSGEVNSLNLDGIAYYNRLIDELIANDIIPFVTMYHWDLPQYLQDLGGWVNPIMSDYFKEYARVLFTHFGDRVKWWITINEPMEVCQGYANKGYAPYLHLKNTGYYLAAHTLLIAHGKVYRLYENMFKSQQKGNISISINGVFFIPKNADSPEDIKTAERANQFERGWFSHPVYKGDYPPVMREWVDKKSLDEGRPWSTLPKFTDYEIELIKGTADFYALNHYSSRLVTHGSDPKYNYNPDAEYATSVDESWPISPEAPWIAVVPDGLRQLLIWLKNEYGNPPLIITENGYGDNGQLNDFDRINYLKGYLHATLQAIHEDNCNIIGYTVWSLLDNFEWMYGFSTHFGIVKVDFNDPHRSRTPKASYTFFKNVVATRQLTTDTYTRIQSTEL</sequence>
<keyword evidence="7" id="KW-1185">Reference proteome</keyword>
<dbReference type="PRINTS" id="PR00131">
    <property type="entry name" value="GLHYDRLASE1"/>
</dbReference>
<accession>A0A8B8GDJ2</accession>
<evidence type="ECO:0000256" key="1">
    <source>
        <dbReference type="ARBA" id="ARBA00010838"/>
    </source>
</evidence>
<evidence type="ECO:0000313" key="8">
    <source>
        <dbReference type="RefSeq" id="XP_025421294.1"/>
    </source>
</evidence>
<keyword evidence="3" id="KW-0378">Hydrolase</keyword>
<dbReference type="PANTHER" id="PTHR10353:SF36">
    <property type="entry name" value="LP05116P"/>
    <property type="match status" value="1"/>
</dbReference>
<dbReference type="PANTHER" id="PTHR10353">
    <property type="entry name" value="GLYCOSYL HYDROLASE"/>
    <property type="match status" value="1"/>
</dbReference>
<dbReference type="GO" id="GO:0005975">
    <property type="term" value="P:carbohydrate metabolic process"/>
    <property type="evidence" value="ECO:0007669"/>
    <property type="project" value="InterPro"/>
</dbReference>
<comment type="subunit">
    <text evidence="2">Homodimer.</text>
</comment>
<reference evidence="8" key="1">
    <citation type="submission" date="2025-08" db="UniProtKB">
        <authorList>
            <consortium name="RefSeq"/>
        </authorList>
    </citation>
    <scope>IDENTIFICATION</scope>
    <source>
        <tissue evidence="8">Whole body</tissue>
    </source>
</reference>
<dbReference type="InterPro" id="IPR033132">
    <property type="entry name" value="GH_1_N_CS"/>
</dbReference>
<dbReference type="AlphaFoldDB" id="A0A8B8GDJ2"/>
<keyword evidence="5" id="KW-0326">Glycosidase</keyword>
<dbReference type="SUPFAM" id="SSF51445">
    <property type="entry name" value="(Trans)glycosidases"/>
    <property type="match status" value="1"/>
</dbReference>
<evidence type="ECO:0000256" key="2">
    <source>
        <dbReference type="ARBA" id="ARBA00011738"/>
    </source>
</evidence>